<keyword evidence="4 6" id="KW-0805">Transcription regulation</keyword>
<name>A0A964BRS2_9CYAN</name>
<gene>
    <name evidence="6 9" type="primary">nusB</name>
    <name evidence="9" type="ORF">I4641_08425</name>
</gene>
<dbReference type="Proteomes" id="UP000729733">
    <property type="component" value="Unassembled WGS sequence"/>
</dbReference>
<dbReference type="SUPFAM" id="SSF48013">
    <property type="entry name" value="NusB-like"/>
    <property type="match status" value="1"/>
</dbReference>
<dbReference type="EMBL" id="JADWDC010000015">
    <property type="protein sequence ID" value="MCC0177001.1"/>
    <property type="molecule type" value="Genomic_DNA"/>
</dbReference>
<organism evidence="9 10">
    <name type="scientific">Waterburya agarophytonicola KI4</name>
    <dbReference type="NCBI Taxonomy" id="2874699"/>
    <lineage>
        <taxon>Bacteria</taxon>
        <taxon>Bacillati</taxon>
        <taxon>Cyanobacteriota</taxon>
        <taxon>Cyanophyceae</taxon>
        <taxon>Pleurocapsales</taxon>
        <taxon>Hyellaceae</taxon>
        <taxon>Waterburya</taxon>
        <taxon>Waterburya agarophytonicola</taxon>
    </lineage>
</organism>
<dbReference type="InterPro" id="IPR011605">
    <property type="entry name" value="NusB_fam"/>
</dbReference>
<keyword evidence="5 6" id="KW-0804">Transcription</keyword>
<evidence type="ECO:0000256" key="5">
    <source>
        <dbReference type="ARBA" id="ARBA00023163"/>
    </source>
</evidence>
<evidence type="ECO:0000313" key="9">
    <source>
        <dbReference type="EMBL" id="MCC0177001.1"/>
    </source>
</evidence>
<reference evidence="9" key="1">
    <citation type="journal article" date="2021" name="Antonie Van Leeuwenhoek">
        <title>Draft genome and description of Waterburya agarophytonicola gen. nov. sp. nov. (Pleurocapsales, Cyanobacteria): a seaweed symbiont.</title>
        <authorList>
            <person name="Bonthond G."/>
            <person name="Shalygin S."/>
            <person name="Bayer T."/>
            <person name="Weinberger F."/>
        </authorList>
    </citation>
    <scope>NUCLEOTIDE SEQUENCE</scope>
    <source>
        <strain evidence="9">KI4</strain>
    </source>
</reference>
<dbReference type="PANTHER" id="PTHR11078:SF3">
    <property type="entry name" value="ANTITERMINATION NUSB DOMAIN-CONTAINING PROTEIN"/>
    <property type="match status" value="1"/>
</dbReference>
<evidence type="ECO:0000256" key="1">
    <source>
        <dbReference type="ARBA" id="ARBA00005952"/>
    </source>
</evidence>
<dbReference type="NCBIfam" id="TIGR01951">
    <property type="entry name" value="nusB"/>
    <property type="match status" value="1"/>
</dbReference>
<protein>
    <recommendedName>
        <fullName evidence="6">Transcription antitermination protein NusB</fullName>
    </recommendedName>
    <alternativeName>
        <fullName evidence="6">Antitermination factor NusB</fullName>
    </alternativeName>
</protein>
<dbReference type="AlphaFoldDB" id="A0A964BRS2"/>
<sequence>MALRKQPRSIARELALLSISQIKTKKNQLNPEDLDSLILAAIRTLIMEVQDNLETASAEIKRGEERLLNSETRASDLDSAKVMLQEALEISQTAVNRLGMAIEFPEFLQLTSREQVREYAAELIITVNDRHLEIEQSIENVLVAWQLSRLPQVDRDILRIAVAEILYLDVPERVAINESVELAKRYSDEDGFRFINGVLRRLSDRIKEQGLEAITTIEEEVKTEIKSETEDILPEEIATSQTEKTPDIEEVSQIEREAERKSLRIFKQTFADID</sequence>
<dbReference type="GO" id="GO:0006353">
    <property type="term" value="P:DNA-templated transcription termination"/>
    <property type="evidence" value="ECO:0007669"/>
    <property type="project" value="UniProtKB-UniRule"/>
</dbReference>
<feature type="domain" description="NusB/RsmB/TIM44" evidence="8">
    <location>
        <begin position="106"/>
        <end position="203"/>
    </location>
</feature>
<dbReference type="GO" id="GO:0031564">
    <property type="term" value="P:transcription antitermination"/>
    <property type="evidence" value="ECO:0007669"/>
    <property type="project" value="UniProtKB-KW"/>
</dbReference>
<evidence type="ECO:0000256" key="6">
    <source>
        <dbReference type="HAMAP-Rule" id="MF_00073"/>
    </source>
</evidence>
<keyword evidence="7" id="KW-0175">Coiled coil</keyword>
<dbReference type="GO" id="GO:0003723">
    <property type="term" value="F:RNA binding"/>
    <property type="evidence" value="ECO:0007669"/>
    <property type="project" value="UniProtKB-UniRule"/>
</dbReference>
<comment type="similarity">
    <text evidence="1 6">Belongs to the NusB family.</text>
</comment>
<evidence type="ECO:0000256" key="4">
    <source>
        <dbReference type="ARBA" id="ARBA00023015"/>
    </source>
</evidence>
<dbReference type="HAMAP" id="MF_00073">
    <property type="entry name" value="NusB"/>
    <property type="match status" value="1"/>
</dbReference>
<proteinExistence type="inferred from homology"/>
<evidence type="ECO:0000313" key="10">
    <source>
        <dbReference type="Proteomes" id="UP000729733"/>
    </source>
</evidence>
<dbReference type="InterPro" id="IPR035926">
    <property type="entry name" value="NusB-like_sf"/>
</dbReference>
<keyword evidence="2 6" id="KW-0889">Transcription antitermination</keyword>
<dbReference type="InterPro" id="IPR006027">
    <property type="entry name" value="NusB_RsmB_TIM44"/>
</dbReference>
<keyword evidence="3 6" id="KW-0694">RNA-binding</keyword>
<dbReference type="Gene3D" id="1.10.940.10">
    <property type="entry name" value="NusB-like"/>
    <property type="match status" value="1"/>
</dbReference>
<dbReference type="Pfam" id="PF01029">
    <property type="entry name" value="NusB"/>
    <property type="match status" value="1"/>
</dbReference>
<accession>A0A964BRS2</accession>
<dbReference type="GO" id="GO:0005829">
    <property type="term" value="C:cytosol"/>
    <property type="evidence" value="ECO:0007669"/>
    <property type="project" value="TreeGrafter"/>
</dbReference>
<feature type="coiled-coil region" evidence="7">
    <location>
        <begin position="39"/>
        <end position="73"/>
    </location>
</feature>
<dbReference type="PANTHER" id="PTHR11078">
    <property type="entry name" value="N UTILIZATION SUBSTANCE PROTEIN B-RELATED"/>
    <property type="match status" value="1"/>
</dbReference>
<evidence type="ECO:0000256" key="2">
    <source>
        <dbReference type="ARBA" id="ARBA00022814"/>
    </source>
</evidence>
<evidence type="ECO:0000259" key="8">
    <source>
        <dbReference type="Pfam" id="PF01029"/>
    </source>
</evidence>
<comment type="function">
    <text evidence="6">Involved in transcription antitermination. Required for transcription of ribosomal RNA (rRNA) genes. Binds specifically to the boxA antiterminator sequence of the ribosomal RNA (rrn) operons.</text>
</comment>
<evidence type="ECO:0000256" key="7">
    <source>
        <dbReference type="SAM" id="Coils"/>
    </source>
</evidence>
<comment type="caution">
    <text evidence="9">The sequence shown here is derived from an EMBL/GenBank/DDBJ whole genome shotgun (WGS) entry which is preliminary data.</text>
</comment>
<keyword evidence="10" id="KW-1185">Reference proteome</keyword>
<evidence type="ECO:0000256" key="3">
    <source>
        <dbReference type="ARBA" id="ARBA00022884"/>
    </source>
</evidence>